<feature type="region of interest" description="Disordered" evidence="1">
    <location>
        <begin position="198"/>
        <end position="240"/>
    </location>
</feature>
<dbReference type="AlphaFoldDB" id="A0A915PGP7"/>
<sequence>MENLLNNFRKNDLKEEKTWIKIRKDFGNLFEEIEIFVKILKEGNNEENIEKMLSEMKKEGRTIEENKNYFLKFFEEINLKEMFKSVKNNFGKEKEENVVVVDWLKIKECFGGEKENTSISNSTQLIRKKRHYHKDFSDYNMVDKVVFFIFAYLGLGGFVGVIGSTLLVARIFGEIECPVPVIHLSEINLPEMRPSEFLQRTNQTPPPQQQQQPIRNPNTGRIVTDPNELAELGYQPSDPVRYDDYYVSRYGQQTRNRRGIKDNQK</sequence>
<evidence type="ECO:0000313" key="3">
    <source>
        <dbReference type="Proteomes" id="UP000887560"/>
    </source>
</evidence>
<dbReference type="WBParaSite" id="scf7180000424931.g14291">
    <property type="protein sequence ID" value="scf7180000424931.g14291"/>
    <property type="gene ID" value="scf7180000424931.g14291"/>
</dbReference>
<reference evidence="4" key="1">
    <citation type="submission" date="2022-11" db="UniProtKB">
        <authorList>
            <consortium name="WormBaseParasite"/>
        </authorList>
    </citation>
    <scope>IDENTIFICATION</scope>
</reference>
<organism evidence="3 4">
    <name type="scientific">Meloidogyne floridensis</name>
    <dbReference type="NCBI Taxonomy" id="298350"/>
    <lineage>
        <taxon>Eukaryota</taxon>
        <taxon>Metazoa</taxon>
        <taxon>Ecdysozoa</taxon>
        <taxon>Nematoda</taxon>
        <taxon>Chromadorea</taxon>
        <taxon>Rhabditida</taxon>
        <taxon>Tylenchina</taxon>
        <taxon>Tylenchomorpha</taxon>
        <taxon>Tylenchoidea</taxon>
        <taxon>Meloidogynidae</taxon>
        <taxon>Meloidogyninae</taxon>
        <taxon>Meloidogyne</taxon>
    </lineage>
</organism>
<evidence type="ECO:0000256" key="1">
    <source>
        <dbReference type="SAM" id="MobiDB-lite"/>
    </source>
</evidence>
<feature type="transmembrane region" description="Helical" evidence="2">
    <location>
        <begin position="145"/>
        <end position="172"/>
    </location>
</feature>
<evidence type="ECO:0000256" key="2">
    <source>
        <dbReference type="SAM" id="Phobius"/>
    </source>
</evidence>
<protein>
    <submittedName>
        <fullName evidence="4">Uncharacterized protein</fullName>
    </submittedName>
</protein>
<proteinExistence type="predicted"/>
<keyword evidence="2" id="KW-0472">Membrane</keyword>
<keyword evidence="2" id="KW-0812">Transmembrane</keyword>
<feature type="compositionally biased region" description="Low complexity" evidence="1">
    <location>
        <begin position="199"/>
        <end position="219"/>
    </location>
</feature>
<name>A0A915PGP7_9BILA</name>
<accession>A0A915PGP7</accession>
<keyword evidence="2" id="KW-1133">Transmembrane helix</keyword>
<dbReference type="Proteomes" id="UP000887560">
    <property type="component" value="Unplaced"/>
</dbReference>
<evidence type="ECO:0000313" key="4">
    <source>
        <dbReference type="WBParaSite" id="scf7180000424931.g14291"/>
    </source>
</evidence>
<keyword evidence="3" id="KW-1185">Reference proteome</keyword>